<accession>E1X1Y6</accession>
<name>E1X1Y6_HALMS</name>
<dbReference type="KEGG" id="bmx:BMS_1825"/>
<dbReference type="PATRIC" id="fig|862908.3.peg.1730"/>
<dbReference type="STRING" id="862908.BMS_1825"/>
<keyword evidence="1" id="KW-0812">Transmembrane</keyword>
<gene>
    <name evidence="2" type="ordered locus">BMS_1825</name>
</gene>
<evidence type="ECO:0000313" key="3">
    <source>
        <dbReference type="Proteomes" id="UP000008963"/>
    </source>
</evidence>
<protein>
    <submittedName>
        <fullName evidence="2">Membrane protein</fullName>
    </submittedName>
</protein>
<dbReference type="EMBL" id="FQ312005">
    <property type="protein sequence ID" value="CBW26646.1"/>
    <property type="molecule type" value="Genomic_DNA"/>
</dbReference>
<proteinExistence type="predicted"/>
<keyword evidence="1" id="KW-1133">Transmembrane helix</keyword>
<sequence length="71" mass="7992">MKFLKGQRGQTSVEYVMLIAVMVTIMGSVLQTVKSSILGDARNCAPNSTAIVCSFQRSFNIEDLRYFTIRR</sequence>
<organism evidence="2 3">
    <name type="scientific">Halobacteriovorax marinus (strain ATCC BAA-682 / DSM 15412 / SJ)</name>
    <name type="common">Bacteriovorax marinus</name>
    <dbReference type="NCBI Taxonomy" id="862908"/>
    <lineage>
        <taxon>Bacteria</taxon>
        <taxon>Pseudomonadati</taxon>
        <taxon>Bdellovibrionota</taxon>
        <taxon>Bacteriovoracia</taxon>
        <taxon>Bacteriovoracales</taxon>
        <taxon>Halobacteriovoraceae</taxon>
        <taxon>Halobacteriovorax</taxon>
    </lineage>
</organism>
<evidence type="ECO:0000313" key="2">
    <source>
        <dbReference type="EMBL" id="CBW26646.1"/>
    </source>
</evidence>
<dbReference type="Proteomes" id="UP000008963">
    <property type="component" value="Chromosome"/>
</dbReference>
<keyword evidence="1" id="KW-0472">Membrane</keyword>
<dbReference type="RefSeq" id="WP_014244427.1">
    <property type="nucleotide sequence ID" value="NC_016620.1"/>
</dbReference>
<keyword evidence="3" id="KW-1185">Reference proteome</keyword>
<dbReference type="HOGENOM" id="CLU_2734432_0_0_7"/>
<evidence type="ECO:0000256" key="1">
    <source>
        <dbReference type="SAM" id="Phobius"/>
    </source>
</evidence>
<dbReference type="AlphaFoldDB" id="E1X1Y6"/>
<dbReference type="OrthoDB" id="9915764at2"/>
<feature type="transmembrane region" description="Helical" evidence="1">
    <location>
        <begin position="12"/>
        <end position="30"/>
    </location>
</feature>
<reference evidence="3" key="1">
    <citation type="journal article" date="2013" name="ISME J.">
        <title>A small predatory core genome in the divergent marine Bacteriovorax marinus SJ and the terrestrial Bdellovibrio bacteriovorus.</title>
        <authorList>
            <person name="Crossman L.C."/>
            <person name="Chen H."/>
            <person name="Cerdeno-Tarraga A.M."/>
            <person name="Brooks K."/>
            <person name="Quail M.A."/>
            <person name="Pineiro S.A."/>
            <person name="Hobley L."/>
            <person name="Sockett R.E."/>
            <person name="Bentley S.D."/>
            <person name="Parkhill J."/>
            <person name="Williams H.N."/>
            <person name="Stine O.C."/>
        </authorList>
    </citation>
    <scope>NUCLEOTIDE SEQUENCE [LARGE SCALE GENOMIC DNA]</scope>
    <source>
        <strain evidence="3">ATCC BAA-682 / DSM 15412 / SJ</strain>
    </source>
</reference>